<organism evidence="1">
    <name type="scientific">Brachypodium distachyon</name>
    <name type="common">Purple false brome</name>
    <name type="synonym">Trachynia distachya</name>
    <dbReference type="NCBI Taxonomy" id="15368"/>
    <lineage>
        <taxon>Eukaryota</taxon>
        <taxon>Viridiplantae</taxon>
        <taxon>Streptophyta</taxon>
        <taxon>Embryophyta</taxon>
        <taxon>Tracheophyta</taxon>
        <taxon>Spermatophyta</taxon>
        <taxon>Magnoliopsida</taxon>
        <taxon>Liliopsida</taxon>
        <taxon>Poales</taxon>
        <taxon>Poaceae</taxon>
        <taxon>BOP clade</taxon>
        <taxon>Pooideae</taxon>
        <taxon>Stipodae</taxon>
        <taxon>Brachypodieae</taxon>
        <taxon>Brachypodium</taxon>
    </lineage>
</organism>
<sequence>MSGFMIKAQSPQQQNPLKMLLHSQVTCRQAFLHGFVFVELMSSLTCTNKNCFTIISHPKRYFTLSAFTIYFTVHA</sequence>
<accession>A0A2K2DGN2</accession>
<gene>
    <name evidence="1" type="ORF">BRADI_2g58562v3</name>
</gene>
<reference evidence="1 2" key="1">
    <citation type="journal article" date="2010" name="Nature">
        <title>Genome sequencing and analysis of the model grass Brachypodium distachyon.</title>
        <authorList>
            <consortium name="International Brachypodium Initiative"/>
        </authorList>
    </citation>
    <scope>NUCLEOTIDE SEQUENCE [LARGE SCALE GENOMIC DNA]</scope>
    <source>
        <strain evidence="1 2">Bd21</strain>
    </source>
</reference>
<dbReference type="Proteomes" id="UP000008810">
    <property type="component" value="Chromosome 2"/>
</dbReference>
<name>A0A2K2DGN2_BRADI</name>
<proteinExistence type="predicted"/>
<dbReference type="EnsemblPlants" id="PNT73446">
    <property type="protein sequence ID" value="PNT73446"/>
    <property type="gene ID" value="BRADI_2g58562v3"/>
</dbReference>
<evidence type="ECO:0000313" key="1">
    <source>
        <dbReference type="EMBL" id="PNT73446.1"/>
    </source>
</evidence>
<dbReference type="Gramene" id="PNT73446">
    <property type="protein sequence ID" value="PNT73446"/>
    <property type="gene ID" value="BRADI_2g58562v3"/>
</dbReference>
<evidence type="ECO:0000313" key="2">
    <source>
        <dbReference type="EnsemblPlants" id="PNT73446"/>
    </source>
</evidence>
<dbReference type="InParanoid" id="A0A2K2DGN2"/>
<keyword evidence="3" id="KW-1185">Reference proteome</keyword>
<protein>
    <submittedName>
        <fullName evidence="1 2">Uncharacterized protein</fullName>
    </submittedName>
</protein>
<reference evidence="1" key="2">
    <citation type="submission" date="2017-06" db="EMBL/GenBank/DDBJ databases">
        <title>WGS assembly of Brachypodium distachyon.</title>
        <authorList>
            <consortium name="The International Brachypodium Initiative"/>
            <person name="Lucas S."/>
            <person name="Harmon-Smith M."/>
            <person name="Lail K."/>
            <person name="Tice H."/>
            <person name="Grimwood J."/>
            <person name="Bruce D."/>
            <person name="Barry K."/>
            <person name="Shu S."/>
            <person name="Lindquist E."/>
            <person name="Wang M."/>
            <person name="Pitluck S."/>
            <person name="Vogel J.P."/>
            <person name="Garvin D.F."/>
            <person name="Mockler T.C."/>
            <person name="Schmutz J."/>
            <person name="Rokhsar D."/>
            <person name="Bevan M.W."/>
        </authorList>
    </citation>
    <scope>NUCLEOTIDE SEQUENCE</scope>
    <source>
        <strain evidence="1">Bd21</strain>
    </source>
</reference>
<dbReference type="AlphaFoldDB" id="A0A2K2DGN2"/>
<evidence type="ECO:0000313" key="3">
    <source>
        <dbReference type="Proteomes" id="UP000008810"/>
    </source>
</evidence>
<reference evidence="2" key="3">
    <citation type="submission" date="2018-08" db="UniProtKB">
        <authorList>
            <consortium name="EnsemblPlants"/>
        </authorList>
    </citation>
    <scope>IDENTIFICATION</scope>
    <source>
        <strain evidence="2">cv. Bd21</strain>
    </source>
</reference>
<dbReference type="EMBL" id="CM000881">
    <property type="protein sequence ID" value="PNT73446.1"/>
    <property type="molecule type" value="Genomic_DNA"/>
</dbReference>